<dbReference type="Pfam" id="PF04426">
    <property type="entry name" value="Bul1_C"/>
    <property type="match status" value="1"/>
</dbReference>
<evidence type="ECO:0000256" key="1">
    <source>
        <dbReference type="SAM" id="Coils"/>
    </source>
</evidence>
<evidence type="ECO:0000256" key="2">
    <source>
        <dbReference type="SAM" id="MobiDB-lite"/>
    </source>
</evidence>
<dbReference type="PANTHER" id="PTHR31904:SF1">
    <property type="entry name" value="BYPASS OF STOP CODON PROTEIN 5-RELATED"/>
    <property type="match status" value="1"/>
</dbReference>
<evidence type="ECO:0000313" key="6">
    <source>
        <dbReference type="Proteomes" id="UP000190274"/>
    </source>
</evidence>
<dbReference type="STRING" id="1266660.A0A1G4K150"/>
<organism evidence="5 6">
    <name type="scientific">Lachancea dasiensis</name>
    <dbReference type="NCBI Taxonomy" id="1072105"/>
    <lineage>
        <taxon>Eukaryota</taxon>
        <taxon>Fungi</taxon>
        <taxon>Dikarya</taxon>
        <taxon>Ascomycota</taxon>
        <taxon>Saccharomycotina</taxon>
        <taxon>Saccharomycetes</taxon>
        <taxon>Saccharomycetales</taxon>
        <taxon>Saccharomycetaceae</taxon>
        <taxon>Lachancea</taxon>
    </lineage>
</organism>
<dbReference type="InterPro" id="IPR022794">
    <property type="entry name" value="Bul1_C"/>
</dbReference>
<feature type="domain" description="Bul1 N-terminal" evidence="3">
    <location>
        <begin position="82"/>
        <end position="490"/>
    </location>
</feature>
<feature type="domain" description="Bul1 C-terminal" evidence="4">
    <location>
        <begin position="617"/>
        <end position="887"/>
    </location>
</feature>
<gene>
    <name evidence="5" type="ORF">LADA_0H05402G</name>
</gene>
<feature type="compositionally biased region" description="Polar residues" evidence="2">
    <location>
        <begin position="48"/>
        <end position="83"/>
    </location>
</feature>
<feature type="compositionally biased region" description="Basic and acidic residues" evidence="2">
    <location>
        <begin position="1"/>
        <end position="20"/>
    </location>
</feature>
<proteinExistence type="predicted"/>
<evidence type="ECO:0000259" key="3">
    <source>
        <dbReference type="Pfam" id="PF04425"/>
    </source>
</evidence>
<sequence>MRNERHLKPEIRKRESEANRARSPSPSLFFKSSPSSNLLKLRKAHSSFGDSRASTGNELDSTIQTSKTGDPAASLSTEQSVNRPPNDMMVEVLPSFELYNTLHRHIPQGNVDPDRIDFPPTYQEVQARSPLLSSETDSQLPESSEASVQSFDHLAPSPSGGVRDEMHNLEALGTVQEPIQDDVDETDSIYIDKIYSLPKSTKPIEIDIHVTKEPAAVDKKAEDESLLREYTSGDILHGYVIIANKSSVPIKFEMFYVTLEGHATVVDRECGKRTVKRFLRMVDLSASWSYSDIDVANGVNYLPGAKDFENCTIGLLNSRTLQPNTRYKKYFMFKFPSHLLDVSCKHQQFSHCLVPPTLGIDPVKGSGKYSGIKINPLLGYGHTGTRGSPILTDDLSGKETSISYIIDTKVVGKDARTRKLNILKEREYNLRFVPFGFCRPFSGERSPLNQLQDITRLVQERLGALKNVMQRLEANEQITNQDLHNTDVSGCVSDPTEIDSEEILRRKLNQVYISNRIDPISSSFPLRASKVGKVKTKMIETEFKYSVKGRQKTSNKLKKGLFGSLAGSPASSTGSANASSNKSGIIVLTSEVPKAGLSYMKPSLLRKTNKFEKKGAQNKENWKNLTTSLPEKDKEILDQVIINMRCIQANNGESHEPPQIHSVTTELVSMSVSSTNSIPIKLDADLILRKGRLEQVKNVFQGFKSEADELRVNFEKNRENLNKLFNKSARPGVHEELRFSNFLSDQILCDIESIATLRSGIQTLPHIFKRQIHTLVDEDDSLECSPSKSPSATSLLSATFSGSSIGSHEGSVTERLRKQLFREWVRTSDHEYDRVITVNLQFGDDIRETLIPTFESCLVSRLYCIRINVKFEGQLGIASIDVPAQVRLLEA</sequence>
<name>A0A1G4K150_9SACH</name>
<accession>A0A1G4K150</accession>
<dbReference type="EMBL" id="LT598461">
    <property type="protein sequence ID" value="SCU97276.1"/>
    <property type="molecule type" value="Genomic_DNA"/>
</dbReference>
<dbReference type="InterPro" id="IPR007519">
    <property type="entry name" value="Bul1_N"/>
</dbReference>
<reference evidence="5 6" key="1">
    <citation type="submission" date="2016-03" db="EMBL/GenBank/DDBJ databases">
        <authorList>
            <person name="Devillers H."/>
        </authorList>
    </citation>
    <scope>NUCLEOTIDE SEQUENCE [LARGE SCALE GENOMIC DNA]</scope>
    <source>
        <strain evidence="5">CBS 10888</strain>
    </source>
</reference>
<keyword evidence="6" id="KW-1185">Reference proteome</keyword>
<dbReference type="PANTHER" id="PTHR31904">
    <property type="entry name" value="BYPASS OF STOP CODON PROTEIN 5-RELATED"/>
    <property type="match status" value="1"/>
</dbReference>
<feature type="region of interest" description="Disordered" evidence="2">
    <location>
        <begin position="126"/>
        <end position="149"/>
    </location>
</feature>
<protein>
    <submittedName>
        <fullName evidence="5">LADA_0H05402g1_1</fullName>
    </submittedName>
</protein>
<dbReference type="Proteomes" id="UP000190274">
    <property type="component" value="Chromosome H"/>
</dbReference>
<feature type="region of interest" description="Disordered" evidence="2">
    <location>
        <begin position="1"/>
        <end position="86"/>
    </location>
</feature>
<dbReference type="OrthoDB" id="2283785at2759"/>
<dbReference type="InterPro" id="IPR039634">
    <property type="entry name" value="Bul1-like"/>
</dbReference>
<dbReference type="AlphaFoldDB" id="A0A1G4K150"/>
<feature type="coiled-coil region" evidence="1">
    <location>
        <begin position="693"/>
        <end position="727"/>
    </location>
</feature>
<dbReference type="Pfam" id="PF04425">
    <property type="entry name" value="Bul1_N"/>
    <property type="match status" value="1"/>
</dbReference>
<keyword evidence="1" id="KW-0175">Coiled coil</keyword>
<feature type="compositionally biased region" description="Low complexity" evidence="2">
    <location>
        <begin position="23"/>
        <end position="39"/>
    </location>
</feature>
<evidence type="ECO:0000259" key="4">
    <source>
        <dbReference type="Pfam" id="PF04426"/>
    </source>
</evidence>
<evidence type="ECO:0000313" key="5">
    <source>
        <dbReference type="EMBL" id="SCU97276.1"/>
    </source>
</evidence>